<dbReference type="RefSeq" id="WP_093332987.1">
    <property type="nucleotide sequence ID" value="NZ_FOXP01000005.1"/>
</dbReference>
<gene>
    <name evidence="2" type="ORF">SAMN04488241_10588</name>
</gene>
<keyword evidence="3" id="KW-1185">Reference proteome</keyword>
<protein>
    <recommendedName>
        <fullName evidence="1">DUF6456 domain-containing protein</fullName>
    </recommendedName>
</protein>
<sequence length="146" mass="15649">MQELVERTLPGAAGRGRRVTVNAAESPLGWLRARGLVEPRQFEAGERLRADWERAGLAPSVTMRWAPRVDGGGVGEGPATAQLSAKRRFDAAVAAVGRGLCDILWRVVCAGEALPGAEKALGWPARSGRVVLTLALDRLADHYRLS</sequence>
<evidence type="ECO:0000313" key="2">
    <source>
        <dbReference type="EMBL" id="SFP67703.1"/>
    </source>
</evidence>
<dbReference type="STRING" id="634430.SAMN04488241_10588"/>
<dbReference type="EMBL" id="FOXP01000005">
    <property type="protein sequence ID" value="SFP67703.1"/>
    <property type="molecule type" value="Genomic_DNA"/>
</dbReference>
<dbReference type="Proteomes" id="UP000199586">
    <property type="component" value="Unassembled WGS sequence"/>
</dbReference>
<name>A0A1I5SAG3_9SPHN</name>
<organism evidence="2 3">
    <name type="scientific">Sphingomonas rubra</name>
    <dbReference type="NCBI Taxonomy" id="634430"/>
    <lineage>
        <taxon>Bacteria</taxon>
        <taxon>Pseudomonadati</taxon>
        <taxon>Pseudomonadota</taxon>
        <taxon>Alphaproteobacteria</taxon>
        <taxon>Sphingomonadales</taxon>
        <taxon>Sphingomonadaceae</taxon>
        <taxon>Sphingomonas</taxon>
    </lineage>
</organism>
<evidence type="ECO:0000313" key="3">
    <source>
        <dbReference type="Proteomes" id="UP000199586"/>
    </source>
</evidence>
<evidence type="ECO:0000259" key="1">
    <source>
        <dbReference type="Pfam" id="PF20057"/>
    </source>
</evidence>
<dbReference type="Pfam" id="PF20057">
    <property type="entry name" value="DUF6456"/>
    <property type="match status" value="1"/>
</dbReference>
<dbReference type="InterPro" id="IPR045599">
    <property type="entry name" value="DUF6456"/>
</dbReference>
<dbReference type="OrthoDB" id="7476630at2"/>
<accession>A0A1I5SAG3</accession>
<reference evidence="2 3" key="1">
    <citation type="submission" date="2016-10" db="EMBL/GenBank/DDBJ databases">
        <authorList>
            <person name="de Groot N.N."/>
        </authorList>
    </citation>
    <scope>NUCLEOTIDE SEQUENCE [LARGE SCALE GENOMIC DNA]</scope>
    <source>
        <strain evidence="2 3">CGMCC 1.9113</strain>
    </source>
</reference>
<dbReference type="AlphaFoldDB" id="A0A1I5SAG3"/>
<proteinExistence type="predicted"/>
<feature type="domain" description="DUF6456" evidence="1">
    <location>
        <begin position="20"/>
        <end position="144"/>
    </location>
</feature>